<dbReference type="Proteomes" id="UP000320239">
    <property type="component" value="Unassembled WGS sequence"/>
</dbReference>
<proteinExistence type="predicted"/>
<comment type="caution">
    <text evidence="2">The sequence shown here is derived from an EMBL/GenBank/DDBJ whole genome shotgun (WGS) entry which is preliminary data.</text>
</comment>
<name>A0A561WI59_ACTTI</name>
<dbReference type="AlphaFoldDB" id="A0A561WI59"/>
<evidence type="ECO:0000313" key="2">
    <source>
        <dbReference type="EMBL" id="TWG23535.1"/>
    </source>
</evidence>
<sequence>MRLAREATLQDSWGDYVRAGLLSMCELTELEIFYTARSAEHRDRLASDRSCPLSPSARASATPGPGSDAPGRFRAIRPETRPWAVTDQRT</sequence>
<keyword evidence="3" id="KW-1185">Reference proteome</keyword>
<organism evidence="2 3">
    <name type="scientific">Actinoplanes teichomyceticus</name>
    <dbReference type="NCBI Taxonomy" id="1867"/>
    <lineage>
        <taxon>Bacteria</taxon>
        <taxon>Bacillati</taxon>
        <taxon>Actinomycetota</taxon>
        <taxon>Actinomycetes</taxon>
        <taxon>Micromonosporales</taxon>
        <taxon>Micromonosporaceae</taxon>
        <taxon>Actinoplanes</taxon>
    </lineage>
</organism>
<accession>A0A561WI59</accession>
<evidence type="ECO:0000256" key="1">
    <source>
        <dbReference type="SAM" id="MobiDB-lite"/>
    </source>
</evidence>
<evidence type="ECO:0000313" key="3">
    <source>
        <dbReference type="Proteomes" id="UP000320239"/>
    </source>
</evidence>
<gene>
    <name evidence="2" type="ORF">FHX34_10281</name>
</gene>
<reference evidence="2 3" key="1">
    <citation type="submission" date="2019-06" db="EMBL/GenBank/DDBJ databases">
        <title>Sequencing the genomes of 1000 actinobacteria strains.</title>
        <authorList>
            <person name="Klenk H.-P."/>
        </authorList>
    </citation>
    <scope>NUCLEOTIDE SEQUENCE [LARGE SCALE GENOMIC DNA]</scope>
    <source>
        <strain evidence="2 3">DSM 43866</strain>
    </source>
</reference>
<dbReference type="EMBL" id="VIWY01000002">
    <property type="protein sequence ID" value="TWG23535.1"/>
    <property type="molecule type" value="Genomic_DNA"/>
</dbReference>
<protein>
    <submittedName>
        <fullName evidence="2">Uncharacterized protein</fullName>
    </submittedName>
</protein>
<feature type="region of interest" description="Disordered" evidence="1">
    <location>
        <begin position="43"/>
        <end position="90"/>
    </location>
</feature>